<proteinExistence type="predicted"/>
<feature type="region of interest" description="Disordered" evidence="1">
    <location>
        <begin position="731"/>
        <end position="761"/>
    </location>
</feature>
<dbReference type="EMBL" id="BEGY01000173">
    <property type="protein sequence ID" value="GAX85506.1"/>
    <property type="molecule type" value="Genomic_DNA"/>
</dbReference>
<feature type="compositionally biased region" description="Polar residues" evidence="1">
    <location>
        <begin position="332"/>
        <end position="341"/>
    </location>
</feature>
<feature type="region of interest" description="Disordered" evidence="1">
    <location>
        <begin position="317"/>
        <end position="406"/>
    </location>
</feature>
<gene>
    <name evidence="2" type="ORF">CEUSTIGMA_g12922.t1</name>
</gene>
<feature type="compositionally biased region" description="Polar residues" evidence="1">
    <location>
        <begin position="738"/>
        <end position="756"/>
    </location>
</feature>
<feature type="compositionally biased region" description="Polar residues" evidence="1">
    <location>
        <begin position="1065"/>
        <end position="1090"/>
    </location>
</feature>
<evidence type="ECO:0000313" key="2">
    <source>
        <dbReference type="EMBL" id="GAX85506.1"/>
    </source>
</evidence>
<dbReference type="Proteomes" id="UP000232323">
    <property type="component" value="Unassembled WGS sequence"/>
</dbReference>
<keyword evidence="3" id="KW-1185">Reference proteome</keyword>
<feature type="compositionally biased region" description="Low complexity" evidence="1">
    <location>
        <begin position="984"/>
        <end position="1001"/>
    </location>
</feature>
<feature type="region of interest" description="Disordered" evidence="1">
    <location>
        <begin position="963"/>
        <end position="1126"/>
    </location>
</feature>
<sequence>MSRKLFGCVVMTLDGVSLWQGWLFKPSAKLQTKPLCLAVAQVFTNQKDQDSSFITTGPYAVASANKLSQQTADDLAKLISNTNMLQLFQLCYDPSEYTTEDDSARKWVSQHGKNERLETFFTAKLQLISPCEDCFTNLSQVSGFQCCHFADLSGPSQVLLSYWPEQSGNGSVMAMLRDTSSSLWTLLLDEGRSLLEPEQRSHNCTMDLSPFGQAGLKATMRHVHLRDYDPAFVVVYKDPSVMVAGTASNRRFQVSHEEDIIPEQVMQQLDQAERMLLLKFPSSRRELLEIIWPALCGQPGSKAGHANTAVSNKLRNCTAPSRSSAGGGLPSPHSSTPQTRTPSPEPSNEERSSKKAMPSGPTPAHPTPHNLLRPSPSDSRAVDTHEPLSQRSTDGTKTTKAVTEGRSSKLKHVLGGFFSSASEKKTHLLVSTGDAGSVSRVEQNVRTLPGHEDEDVLQTSKAREEALSQEIKGSKPRITSKPSWISRLLSKPSTTDRGTKSDLITNAKARGKNKQGMNPVGLTTVHSLQPASQIPPSSQLHAASCTQEAVQVMRQGHVEASPDVYRAASAAPVLETAETSRVAASLQPPRFRVESIDPGVVKGNLMLSSTSGSAGSDLEEEGNANYQQLHQPGASGSAGSDLEEEGNANYQQLHQPGASQVVELSEVQQFDADMMPANTKKSIHYHSGGEMLLTTDLTGSQGFSSKPSNTPLQIPAQSYGTSFGSPVLQGTVGATHGSVRSTGSTERASKAPLSQQEYKDASVVEPNETLLGTLVPGLAPRSHWIEPSGDVVEDDHRDATWLNSKPPIQEVSSRQNVALRPSSNRMQTVHFEHSPHLPTSTQPNDLFDRPTQIKHTSSCVPAEATPAAAAAAGYMSPRPRPPAGAPSASLGGRYSLGPSPPPATAVSGRAVVGRYSLGPTPPAAAAAAAVKLPVGLSRGNVSGADAPAGRSLPIAAMTPQTVTHKALSNPSPKPSPSLPIAAMTPQTQPPTQTSTTATSPPRMLTQSPRSRWATLSPPAKAMPGVVLERDADMLLSSSPPPRESPVTQKALSNPSPKPSPHRISSGPTASKQTSNLSTTQELLPGSQTHLFTPVPPPPRASTPAYPKHPPSVASAQQHPFGSPKPSWFASTSILDSFASTAANNLDTLNKQSPRQAESIDFLDPNQGSRRASLGMPFQHRRLASVAAIDRRLSLGQTQPSGIERQQHRLWENLSIPLHHQSLMSLQAEEVRQRVSRWDLQLQKEREMRDWLTGGVGADSGQMAFASGLPLGGAKPKSVGSMRSSAGGVWMPGSTGEVPMLASRGVGSESAVKPSAVWQLFDGQWHRLLPDGTWLPMLAGPMAVHVQPSSSAQSNDDVQENDGKEKDFQAMNSFVEMSPGIINTRGDNRGRVGGKITLPGERIDINAEVVPLESSAGATLTATAAVAPVAASIMANVLQNLTRQLVQLQGLNMSSALSVAQLPSMPACHMLEGYFPHDSTPLYQNPSFIANRKALNTTLLEPEVKGDCPKDLAQHPACDNTVLQEQRDTVLQESQGPLIEEAESVAVQLGSLDPNSAEVKDVTSINYGINDVHFFRGKDSEVYCNFHGRWYLVQSGDDSV</sequence>
<protein>
    <submittedName>
        <fullName evidence="2">Uncharacterized protein</fullName>
    </submittedName>
</protein>
<feature type="compositionally biased region" description="Polar residues" evidence="1">
    <location>
        <begin position="389"/>
        <end position="401"/>
    </location>
</feature>
<feature type="region of interest" description="Disordered" evidence="1">
    <location>
        <begin position="873"/>
        <end position="901"/>
    </location>
</feature>
<organism evidence="2 3">
    <name type="scientific">Chlamydomonas eustigma</name>
    <dbReference type="NCBI Taxonomy" id="1157962"/>
    <lineage>
        <taxon>Eukaryota</taxon>
        <taxon>Viridiplantae</taxon>
        <taxon>Chlorophyta</taxon>
        <taxon>core chlorophytes</taxon>
        <taxon>Chlorophyceae</taxon>
        <taxon>CS clade</taxon>
        <taxon>Chlamydomonadales</taxon>
        <taxon>Chlamydomonadaceae</taxon>
        <taxon>Chlamydomonas</taxon>
    </lineage>
</organism>
<feature type="region of interest" description="Disordered" evidence="1">
    <location>
        <begin position="1149"/>
        <end position="1175"/>
    </location>
</feature>
<evidence type="ECO:0000313" key="3">
    <source>
        <dbReference type="Proteomes" id="UP000232323"/>
    </source>
</evidence>
<comment type="caution">
    <text evidence="2">The sequence shown here is derived from an EMBL/GenBank/DDBJ whole genome shotgun (WGS) entry which is preliminary data.</text>
</comment>
<reference evidence="2 3" key="1">
    <citation type="submission" date="2017-08" db="EMBL/GenBank/DDBJ databases">
        <title>Acidophilic green algal genome provides insights into adaptation to an acidic environment.</title>
        <authorList>
            <person name="Hirooka S."/>
            <person name="Hirose Y."/>
            <person name="Kanesaki Y."/>
            <person name="Higuchi S."/>
            <person name="Fujiwara T."/>
            <person name="Onuma R."/>
            <person name="Era A."/>
            <person name="Ohbayashi R."/>
            <person name="Uzuka A."/>
            <person name="Nozaki H."/>
            <person name="Yoshikawa H."/>
            <person name="Miyagishima S.Y."/>
        </authorList>
    </citation>
    <scope>NUCLEOTIDE SEQUENCE [LARGE SCALE GENOMIC DNA]</scope>
    <source>
        <strain evidence="2 3">NIES-2499</strain>
    </source>
</reference>
<dbReference type="OrthoDB" id="10671471at2759"/>
<evidence type="ECO:0000256" key="1">
    <source>
        <dbReference type="SAM" id="MobiDB-lite"/>
    </source>
</evidence>
<name>A0A250XR31_9CHLO</name>
<accession>A0A250XR31</accession>